<dbReference type="GO" id="GO:0046872">
    <property type="term" value="F:metal ion binding"/>
    <property type="evidence" value="ECO:0007669"/>
    <property type="project" value="UniProtKB-UniRule"/>
</dbReference>
<dbReference type="SUPFAM" id="SSF54862">
    <property type="entry name" value="4Fe-4S ferredoxins"/>
    <property type="match status" value="1"/>
</dbReference>
<dbReference type="GO" id="GO:0051539">
    <property type="term" value="F:4 iron, 4 sulfur cluster binding"/>
    <property type="evidence" value="ECO:0007669"/>
    <property type="project" value="UniProtKB-UniRule"/>
</dbReference>
<dbReference type="PROSITE" id="PS51379">
    <property type="entry name" value="4FE4S_FER_2"/>
    <property type="match status" value="2"/>
</dbReference>
<dbReference type="InterPro" id="IPR017896">
    <property type="entry name" value="4Fe4S_Fe-S-bd"/>
</dbReference>
<dbReference type="AlphaFoldDB" id="A0A401YT72"/>
<keyword evidence="4 8" id="KW-0479">Metal-binding</keyword>
<dbReference type="Proteomes" id="UP000286931">
    <property type="component" value="Unassembled WGS sequence"/>
</dbReference>
<dbReference type="PRINTS" id="PR00354">
    <property type="entry name" value="7FE8SFRDOXIN"/>
</dbReference>
<keyword evidence="11" id="KW-1185">Reference proteome</keyword>
<keyword evidence="6 8" id="KW-0408">Iron</keyword>
<sequence>MPYVINEKCINELDGACVDVCPVDCIYEGATKRYINPDECIDCGACLSECPVAAIVAPSGGPDPLWVRDNAAFFALPLPGRDTALGNLGGAYDTGAIGVDTPLVTDWNKES</sequence>
<evidence type="ECO:0000256" key="6">
    <source>
        <dbReference type="ARBA" id="ARBA00023004"/>
    </source>
</evidence>
<dbReference type="Pfam" id="PF00037">
    <property type="entry name" value="Fer4"/>
    <property type="match status" value="1"/>
</dbReference>
<organism evidence="10 11">
    <name type="scientific">Embleya hyalina</name>
    <dbReference type="NCBI Taxonomy" id="516124"/>
    <lineage>
        <taxon>Bacteria</taxon>
        <taxon>Bacillati</taxon>
        <taxon>Actinomycetota</taxon>
        <taxon>Actinomycetes</taxon>
        <taxon>Kitasatosporales</taxon>
        <taxon>Streptomycetaceae</taxon>
        <taxon>Embleya</taxon>
    </lineage>
</organism>
<accession>A0A401YT72</accession>
<comment type="cofactor">
    <cofactor evidence="8">
        <name>[3Fe-4S] cluster</name>
        <dbReference type="ChEBI" id="CHEBI:21137"/>
    </cofactor>
    <text evidence="8">Binds 1 [3Fe-4S] cluster.</text>
</comment>
<evidence type="ECO:0000256" key="4">
    <source>
        <dbReference type="ARBA" id="ARBA00022723"/>
    </source>
</evidence>
<dbReference type="InterPro" id="IPR000813">
    <property type="entry name" value="7Fe_ferredoxin"/>
</dbReference>
<keyword evidence="2 8" id="KW-0813">Transport</keyword>
<name>A0A401YT72_9ACTN</name>
<dbReference type="PANTHER" id="PTHR42859">
    <property type="entry name" value="OXIDOREDUCTASE"/>
    <property type="match status" value="1"/>
</dbReference>
<keyword evidence="5 8" id="KW-0249">Electron transport</keyword>
<protein>
    <recommendedName>
        <fullName evidence="8">Ferredoxin</fullName>
    </recommendedName>
</protein>
<dbReference type="PROSITE" id="PS00198">
    <property type="entry name" value="4FE4S_FER_1"/>
    <property type="match status" value="1"/>
</dbReference>
<evidence type="ECO:0000256" key="5">
    <source>
        <dbReference type="ARBA" id="ARBA00022982"/>
    </source>
</evidence>
<comment type="function">
    <text evidence="8">Ferredoxins are iron-sulfur proteins that transfer electrons in a wide variety of metabolic reactions.</text>
</comment>
<evidence type="ECO:0000256" key="3">
    <source>
        <dbReference type="ARBA" id="ARBA00022485"/>
    </source>
</evidence>
<dbReference type="GO" id="GO:0051538">
    <property type="term" value="F:3 iron, 4 sulfur cluster binding"/>
    <property type="evidence" value="ECO:0007669"/>
    <property type="project" value="UniProtKB-UniRule"/>
</dbReference>
<evidence type="ECO:0000313" key="10">
    <source>
        <dbReference type="EMBL" id="GCD97745.1"/>
    </source>
</evidence>
<feature type="domain" description="4Fe-4S ferredoxin-type" evidence="9">
    <location>
        <begin position="1"/>
        <end position="30"/>
    </location>
</feature>
<evidence type="ECO:0000256" key="8">
    <source>
        <dbReference type="RuleBase" id="RU365098"/>
    </source>
</evidence>
<dbReference type="InterPro" id="IPR050294">
    <property type="entry name" value="RnfB_subfamily"/>
</dbReference>
<keyword evidence="7 8" id="KW-0411">Iron-sulfur</keyword>
<gene>
    <name evidence="10" type="primary">fdxA</name>
    <name evidence="10" type="ORF">EHYA_05441</name>
</gene>
<reference evidence="10 11" key="1">
    <citation type="submission" date="2018-12" db="EMBL/GenBank/DDBJ databases">
        <title>Draft genome sequence of Embleya hyalina NBRC 13850T.</title>
        <authorList>
            <person name="Komaki H."/>
            <person name="Hosoyama A."/>
            <person name="Kimura A."/>
            <person name="Ichikawa N."/>
            <person name="Tamura T."/>
        </authorList>
    </citation>
    <scope>NUCLEOTIDE SEQUENCE [LARGE SCALE GENOMIC DNA]</scope>
    <source>
        <strain evidence="10 11">NBRC 13850</strain>
    </source>
</reference>
<dbReference type="InterPro" id="IPR017900">
    <property type="entry name" value="4Fe4S_Fe_S_CS"/>
</dbReference>
<feature type="domain" description="4Fe-4S ferredoxin-type" evidence="9">
    <location>
        <begin position="31"/>
        <end position="60"/>
    </location>
</feature>
<proteinExistence type="predicted"/>
<comment type="caution">
    <text evidence="10">The sequence shown here is derived from an EMBL/GenBank/DDBJ whole genome shotgun (WGS) entry which is preliminary data.</text>
</comment>
<evidence type="ECO:0000313" key="11">
    <source>
        <dbReference type="Proteomes" id="UP000286931"/>
    </source>
</evidence>
<dbReference type="OrthoDB" id="9803397at2"/>
<dbReference type="PANTHER" id="PTHR42859:SF2">
    <property type="entry name" value="FERREDOXIN"/>
    <property type="match status" value="1"/>
</dbReference>
<evidence type="ECO:0000256" key="2">
    <source>
        <dbReference type="ARBA" id="ARBA00022448"/>
    </source>
</evidence>
<dbReference type="Gene3D" id="3.30.70.20">
    <property type="match status" value="1"/>
</dbReference>
<evidence type="ECO:0000256" key="7">
    <source>
        <dbReference type="ARBA" id="ARBA00023014"/>
    </source>
</evidence>
<dbReference type="GO" id="GO:0009055">
    <property type="term" value="F:electron transfer activity"/>
    <property type="evidence" value="ECO:0007669"/>
    <property type="project" value="UniProtKB-UniRule"/>
</dbReference>
<keyword evidence="3 8" id="KW-0004">4Fe-4S</keyword>
<dbReference type="RefSeq" id="WP_126639707.1">
    <property type="nucleotide sequence ID" value="NZ_BIFH01000025.1"/>
</dbReference>
<evidence type="ECO:0000256" key="1">
    <source>
        <dbReference type="ARBA" id="ARBA00001966"/>
    </source>
</evidence>
<keyword evidence="8" id="KW-0003">3Fe-4S</keyword>
<evidence type="ECO:0000259" key="9">
    <source>
        <dbReference type="PROSITE" id="PS51379"/>
    </source>
</evidence>
<comment type="cofactor">
    <cofactor evidence="1 8">
        <name>[4Fe-4S] cluster</name>
        <dbReference type="ChEBI" id="CHEBI:49883"/>
    </cofactor>
</comment>
<dbReference type="EMBL" id="BIFH01000025">
    <property type="protein sequence ID" value="GCD97745.1"/>
    <property type="molecule type" value="Genomic_DNA"/>
</dbReference>